<keyword evidence="2" id="KW-0346">Stress response</keyword>
<dbReference type="EMBL" id="KZ451961">
    <property type="protein sequence ID" value="PKA57662.1"/>
    <property type="molecule type" value="Genomic_DNA"/>
</dbReference>
<evidence type="ECO:0000313" key="2">
    <source>
        <dbReference type="EMBL" id="PKA57662.1"/>
    </source>
</evidence>
<sequence length="79" mass="9251">MCPKRIYLGLRRKVEDGQVVQTCGERKREVKEKTDNWYCIERNSSRFLQRFRLTEGVRASMESGVLHPQGEGQKAENVH</sequence>
<gene>
    <name evidence="2" type="primary">HSP17.9A</name>
    <name evidence="2" type="ORF">AXF42_Ash016708</name>
</gene>
<reference evidence="2 3" key="1">
    <citation type="journal article" date="2017" name="Nature">
        <title>The Apostasia genome and the evolution of orchids.</title>
        <authorList>
            <person name="Zhang G.Q."/>
            <person name="Liu K.W."/>
            <person name="Li Z."/>
            <person name="Lohaus R."/>
            <person name="Hsiao Y.Y."/>
            <person name="Niu S.C."/>
            <person name="Wang J.Y."/>
            <person name="Lin Y.C."/>
            <person name="Xu Q."/>
            <person name="Chen L.J."/>
            <person name="Yoshida K."/>
            <person name="Fujiwara S."/>
            <person name="Wang Z.W."/>
            <person name="Zhang Y.Q."/>
            <person name="Mitsuda N."/>
            <person name="Wang M."/>
            <person name="Liu G.H."/>
            <person name="Pecoraro L."/>
            <person name="Huang H.X."/>
            <person name="Xiao X.J."/>
            <person name="Lin M."/>
            <person name="Wu X.Y."/>
            <person name="Wu W.L."/>
            <person name="Chen Y.Y."/>
            <person name="Chang S.B."/>
            <person name="Sakamoto S."/>
            <person name="Ohme-Takagi M."/>
            <person name="Yagi M."/>
            <person name="Zeng S.J."/>
            <person name="Shen C.Y."/>
            <person name="Yeh C.M."/>
            <person name="Luo Y.B."/>
            <person name="Tsai W.C."/>
            <person name="Van de Peer Y."/>
            <person name="Liu Z.J."/>
        </authorList>
    </citation>
    <scope>NUCLEOTIDE SEQUENCE [LARGE SCALE GENOMIC DNA]</scope>
    <source>
        <strain evidence="3">cv. Shenzhen</strain>
        <tissue evidence="2">Stem</tissue>
    </source>
</reference>
<dbReference type="STRING" id="1088818.A0A2I0AQ35"/>
<feature type="domain" description="SHSP" evidence="1">
    <location>
        <begin position="13"/>
        <end position="67"/>
    </location>
</feature>
<protein>
    <submittedName>
        <fullName evidence="2">17.9 kDa class I heat shock protein</fullName>
    </submittedName>
</protein>
<proteinExistence type="predicted"/>
<name>A0A2I0AQ35_9ASPA</name>
<keyword evidence="3" id="KW-1185">Reference proteome</keyword>
<organism evidence="2 3">
    <name type="scientific">Apostasia shenzhenica</name>
    <dbReference type="NCBI Taxonomy" id="1088818"/>
    <lineage>
        <taxon>Eukaryota</taxon>
        <taxon>Viridiplantae</taxon>
        <taxon>Streptophyta</taxon>
        <taxon>Embryophyta</taxon>
        <taxon>Tracheophyta</taxon>
        <taxon>Spermatophyta</taxon>
        <taxon>Magnoliopsida</taxon>
        <taxon>Liliopsida</taxon>
        <taxon>Asparagales</taxon>
        <taxon>Orchidaceae</taxon>
        <taxon>Apostasioideae</taxon>
        <taxon>Apostasia</taxon>
    </lineage>
</organism>
<dbReference type="AlphaFoldDB" id="A0A2I0AQ35"/>
<evidence type="ECO:0000313" key="3">
    <source>
        <dbReference type="Proteomes" id="UP000236161"/>
    </source>
</evidence>
<dbReference type="InterPro" id="IPR008978">
    <property type="entry name" value="HSP20-like_chaperone"/>
</dbReference>
<dbReference type="InterPro" id="IPR002068">
    <property type="entry name" value="A-crystallin/Hsp20_dom"/>
</dbReference>
<dbReference type="Gene3D" id="2.60.40.790">
    <property type="match status" value="1"/>
</dbReference>
<dbReference type="Proteomes" id="UP000236161">
    <property type="component" value="Unassembled WGS sequence"/>
</dbReference>
<dbReference type="Pfam" id="PF00011">
    <property type="entry name" value="HSP20"/>
    <property type="match status" value="1"/>
</dbReference>
<accession>A0A2I0AQ35</accession>
<dbReference type="SUPFAM" id="SSF49764">
    <property type="entry name" value="HSP20-like chaperones"/>
    <property type="match status" value="1"/>
</dbReference>
<evidence type="ECO:0000259" key="1">
    <source>
        <dbReference type="Pfam" id="PF00011"/>
    </source>
</evidence>